<keyword evidence="8" id="KW-1185">Reference proteome</keyword>
<dbReference type="InterPro" id="IPR050541">
    <property type="entry name" value="LRR_TM_domain-containing"/>
</dbReference>
<name>A0A6J8CMU8_MYTCO</name>
<dbReference type="SMART" id="SM00369">
    <property type="entry name" value="LRR_TYP"/>
    <property type="match status" value="9"/>
</dbReference>
<evidence type="ECO:0000259" key="6">
    <source>
        <dbReference type="SMART" id="SM00082"/>
    </source>
</evidence>
<feature type="chain" id="PRO_5026837704" evidence="4">
    <location>
        <begin position="21"/>
        <end position="401"/>
    </location>
</feature>
<dbReference type="OrthoDB" id="6099413at2759"/>
<feature type="domain" description="LRRNT" evidence="5">
    <location>
        <begin position="22"/>
        <end position="54"/>
    </location>
</feature>
<dbReference type="SMART" id="SM00082">
    <property type="entry name" value="LRRCT"/>
    <property type="match status" value="1"/>
</dbReference>
<evidence type="ECO:0000313" key="7">
    <source>
        <dbReference type="EMBL" id="CAC5396836.1"/>
    </source>
</evidence>
<evidence type="ECO:0000256" key="2">
    <source>
        <dbReference type="ARBA" id="ARBA00022729"/>
    </source>
</evidence>
<dbReference type="InterPro" id="IPR003591">
    <property type="entry name" value="Leu-rich_rpt_typical-subtyp"/>
</dbReference>
<dbReference type="Pfam" id="PF13855">
    <property type="entry name" value="LRR_8"/>
    <property type="match status" value="2"/>
</dbReference>
<dbReference type="Proteomes" id="UP000507470">
    <property type="component" value="Unassembled WGS sequence"/>
</dbReference>
<dbReference type="PROSITE" id="PS51450">
    <property type="entry name" value="LRR"/>
    <property type="match status" value="2"/>
</dbReference>
<protein>
    <submittedName>
        <fullName evidence="7">CPN2</fullName>
    </submittedName>
</protein>
<evidence type="ECO:0000256" key="4">
    <source>
        <dbReference type="SAM" id="SignalP"/>
    </source>
</evidence>
<dbReference type="SMART" id="SM00013">
    <property type="entry name" value="LRRNT"/>
    <property type="match status" value="1"/>
</dbReference>
<dbReference type="Pfam" id="PF01462">
    <property type="entry name" value="LRRNT"/>
    <property type="match status" value="1"/>
</dbReference>
<dbReference type="GO" id="GO:0005886">
    <property type="term" value="C:plasma membrane"/>
    <property type="evidence" value="ECO:0007669"/>
    <property type="project" value="TreeGrafter"/>
</dbReference>
<dbReference type="InterPro" id="IPR032675">
    <property type="entry name" value="LRR_dom_sf"/>
</dbReference>
<gene>
    <name evidence="7" type="ORF">MCOR_31341</name>
</gene>
<organism evidence="7 8">
    <name type="scientific">Mytilus coruscus</name>
    <name type="common">Sea mussel</name>
    <dbReference type="NCBI Taxonomy" id="42192"/>
    <lineage>
        <taxon>Eukaryota</taxon>
        <taxon>Metazoa</taxon>
        <taxon>Spiralia</taxon>
        <taxon>Lophotrochozoa</taxon>
        <taxon>Mollusca</taxon>
        <taxon>Bivalvia</taxon>
        <taxon>Autobranchia</taxon>
        <taxon>Pteriomorphia</taxon>
        <taxon>Mytilida</taxon>
        <taxon>Mytiloidea</taxon>
        <taxon>Mytilidae</taxon>
        <taxon>Mytilinae</taxon>
        <taxon>Mytilus</taxon>
    </lineage>
</organism>
<proteinExistence type="predicted"/>
<evidence type="ECO:0000256" key="3">
    <source>
        <dbReference type="ARBA" id="ARBA00022737"/>
    </source>
</evidence>
<keyword evidence="1" id="KW-0433">Leucine-rich repeat</keyword>
<dbReference type="Pfam" id="PF13306">
    <property type="entry name" value="LRR_5"/>
    <property type="match status" value="1"/>
</dbReference>
<reference evidence="7 8" key="1">
    <citation type="submission" date="2020-06" db="EMBL/GenBank/DDBJ databases">
        <authorList>
            <person name="Li R."/>
            <person name="Bekaert M."/>
        </authorList>
    </citation>
    <scope>NUCLEOTIDE SEQUENCE [LARGE SCALE GENOMIC DNA]</scope>
    <source>
        <strain evidence="8">wild</strain>
    </source>
</reference>
<sequence length="401" mass="45172">MLFIKKETLLCLLISTTITADKCPQPCTCFGLTVTCTRKGITEVPKDLPKETMNLNLNVNQISHIPKTAFQGLYQLKNLQLNGNQLNENSIEKGTLNLPTIETLDLSSNLFTSIPRELPPHLFRLSIFYNSITRLKENDFVNATSITYLYVNDNHISFIEEHTFDPLSSVIEISLNGNKLLDGSISRGIFMKNIKLTHLDLSINMLRTLPDMSFFPSSLTMLSILGNNITVIPSNAFKRLKNLTHLLLWEGAYTKLEDNAFNGLDNLYELDIADDNVSIITNKTFNGLDLLNTLWLSGNNISKIQNGTFNSLKNLKIFWLDFNKLVSLEPGVLDTQFLPHLVAVSITGNPWMCDCHLKWLREILDKGPFRIPDPHLVTCDGPAELAGKAWDDIKPSDFVCK</sequence>
<keyword evidence="2 4" id="KW-0732">Signal</keyword>
<dbReference type="SUPFAM" id="SSF52058">
    <property type="entry name" value="L domain-like"/>
    <property type="match status" value="1"/>
</dbReference>
<dbReference type="InterPro" id="IPR026906">
    <property type="entry name" value="LRR_5"/>
</dbReference>
<dbReference type="AlphaFoldDB" id="A0A6J8CMU8"/>
<dbReference type="PANTHER" id="PTHR24369">
    <property type="entry name" value="ANTIGEN BSP, PUTATIVE-RELATED"/>
    <property type="match status" value="1"/>
</dbReference>
<feature type="domain" description="LRRCT" evidence="6">
    <location>
        <begin position="349"/>
        <end position="401"/>
    </location>
</feature>
<dbReference type="Gene3D" id="3.80.10.10">
    <property type="entry name" value="Ribonuclease Inhibitor"/>
    <property type="match status" value="3"/>
</dbReference>
<evidence type="ECO:0000256" key="1">
    <source>
        <dbReference type="ARBA" id="ARBA00022614"/>
    </source>
</evidence>
<dbReference type="InterPro" id="IPR001611">
    <property type="entry name" value="Leu-rich_rpt"/>
</dbReference>
<evidence type="ECO:0000259" key="5">
    <source>
        <dbReference type="SMART" id="SM00013"/>
    </source>
</evidence>
<accession>A0A6J8CMU8</accession>
<dbReference type="InterPro" id="IPR000483">
    <property type="entry name" value="Cys-rich_flank_reg_C"/>
</dbReference>
<keyword evidence="3" id="KW-0677">Repeat</keyword>
<dbReference type="PANTHER" id="PTHR24369:SF210">
    <property type="entry name" value="CHAOPTIN-RELATED"/>
    <property type="match status" value="1"/>
</dbReference>
<evidence type="ECO:0000313" key="8">
    <source>
        <dbReference type="Proteomes" id="UP000507470"/>
    </source>
</evidence>
<feature type="signal peptide" evidence="4">
    <location>
        <begin position="1"/>
        <end position="20"/>
    </location>
</feature>
<dbReference type="EMBL" id="CACVKT020005661">
    <property type="protein sequence ID" value="CAC5396836.1"/>
    <property type="molecule type" value="Genomic_DNA"/>
</dbReference>
<dbReference type="InterPro" id="IPR000372">
    <property type="entry name" value="LRRNT"/>
</dbReference>